<dbReference type="Proteomes" id="UP000563094">
    <property type="component" value="Unassembled WGS sequence"/>
</dbReference>
<evidence type="ECO:0008006" key="3">
    <source>
        <dbReference type="Google" id="ProtNLM"/>
    </source>
</evidence>
<evidence type="ECO:0000313" key="2">
    <source>
        <dbReference type="Proteomes" id="UP000563094"/>
    </source>
</evidence>
<name>A0A839GMD0_9BACT</name>
<accession>A0A839GMD0</accession>
<comment type="caution">
    <text evidence="1">The sequence shown here is derived from an EMBL/GenBank/DDBJ whole genome shotgun (WGS) entry which is preliminary data.</text>
</comment>
<gene>
    <name evidence="1" type="ORF">FHS90_000789</name>
</gene>
<dbReference type="Gene3D" id="1.10.132.80">
    <property type="match status" value="1"/>
</dbReference>
<protein>
    <recommendedName>
        <fullName evidence="3">DNA-packaging protein gp3</fullName>
    </recommendedName>
</protein>
<dbReference type="RefSeq" id="WP_220482972.1">
    <property type="nucleotide sequence ID" value="NZ_JACJIQ010000002.1"/>
</dbReference>
<dbReference type="Pfam" id="PF16677">
    <property type="entry name" value="GP3_package"/>
    <property type="match status" value="1"/>
</dbReference>
<proteinExistence type="predicted"/>
<organism evidence="1 2">
    <name type="scientific">Rufibacter quisquiliarum</name>
    <dbReference type="NCBI Taxonomy" id="1549639"/>
    <lineage>
        <taxon>Bacteria</taxon>
        <taxon>Pseudomonadati</taxon>
        <taxon>Bacteroidota</taxon>
        <taxon>Cytophagia</taxon>
        <taxon>Cytophagales</taxon>
        <taxon>Hymenobacteraceae</taxon>
        <taxon>Rufibacter</taxon>
    </lineage>
</organism>
<dbReference type="InterPro" id="IPR032066">
    <property type="entry name" value="GP3_package"/>
</dbReference>
<keyword evidence="2" id="KW-1185">Reference proteome</keyword>
<evidence type="ECO:0000313" key="1">
    <source>
        <dbReference type="EMBL" id="MBA9076087.1"/>
    </source>
</evidence>
<dbReference type="AlphaFoldDB" id="A0A839GMD0"/>
<reference evidence="1 2" key="1">
    <citation type="submission" date="2020-08" db="EMBL/GenBank/DDBJ databases">
        <title>Genomic Encyclopedia of Type Strains, Phase IV (KMG-IV): sequencing the most valuable type-strain genomes for metagenomic binning, comparative biology and taxonomic classification.</title>
        <authorList>
            <person name="Goeker M."/>
        </authorList>
    </citation>
    <scope>NUCLEOTIDE SEQUENCE [LARGE SCALE GENOMIC DNA]</scope>
    <source>
        <strain evidence="1 2">DSM 29854</strain>
    </source>
</reference>
<sequence>MLFASPILLWESACEYFEWCDNNPWFKKDWVGKDANEVDRPNARPYTMSGLCLFLDCSESYFRVFKSNPPKKASEDFLTVITRIEQTIYTQKFEGAVVGAFNANIISRDLGLVDKKEVSDPSATPDLTKLSDEELDLYITLKEKTKRG</sequence>
<dbReference type="EMBL" id="JACJIQ010000002">
    <property type="protein sequence ID" value="MBA9076087.1"/>
    <property type="molecule type" value="Genomic_DNA"/>
</dbReference>